<evidence type="ECO:0000313" key="1">
    <source>
        <dbReference type="EMBL" id="KAE9063766.1"/>
    </source>
</evidence>
<accession>A0A6A3PVC0</accession>
<name>A0A6A3PVC0_9STRA</name>
<reference evidence="1 2" key="1">
    <citation type="submission" date="2018-08" db="EMBL/GenBank/DDBJ databases">
        <title>Genomic investigation of the strawberry pathogen Phytophthora fragariae indicates pathogenicity is determined by transcriptional variation in three key races.</title>
        <authorList>
            <person name="Adams T.M."/>
            <person name="Armitage A.D."/>
            <person name="Sobczyk M.K."/>
            <person name="Bates H.J."/>
            <person name="Dunwell J.M."/>
            <person name="Nellist C.F."/>
            <person name="Harrison R.J."/>
        </authorList>
    </citation>
    <scope>NUCLEOTIDE SEQUENCE [LARGE SCALE GENOMIC DNA]</scope>
    <source>
        <strain evidence="1 2">NOV-71</strain>
    </source>
</reference>
<dbReference type="AlphaFoldDB" id="A0A6A3PVC0"/>
<sequence>MNAAKTAIETTIETAIKTAIKSVFTNTAKIPAKTAATIPAKNVFTNAATIAAWPPYCRPRVTSQQPKDRRRNPPVSITSKTAEILRPSRASAPGDVMALAKWPSHIPQLRAQFDPLNNVFPIVPHFGWCSCSSRCRNAKMNLFCNANCCPFNGLCGNGLAASDKICLMRNTRTS</sequence>
<comment type="caution">
    <text evidence="1">The sequence shown here is derived from an EMBL/GenBank/DDBJ whole genome shotgun (WGS) entry which is preliminary data.</text>
</comment>
<gene>
    <name evidence="1" type="ORF">PF007_g29439</name>
</gene>
<organism evidence="1 2">
    <name type="scientific">Phytophthora fragariae</name>
    <dbReference type="NCBI Taxonomy" id="53985"/>
    <lineage>
        <taxon>Eukaryota</taxon>
        <taxon>Sar</taxon>
        <taxon>Stramenopiles</taxon>
        <taxon>Oomycota</taxon>
        <taxon>Peronosporomycetes</taxon>
        <taxon>Peronosporales</taxon>
        <taxon>Peronosporaceae</taxon>
        <taxon>Phytophthora</taxon>
    </lineage>
</organism>
<protein>
    <submittedName>
        <fullName evidence="1">Uncharacterized protein</fullName>
    </submittedName>
</protein>
<dbReference type="Proteomes" id="UP000441208">
    <property type="component" value="Unassembled WGS sequence"/>
</dbReference>
<proteinExistence type="predicted"/>
<evidence type="ECO:0000313" key="2">
    <source>
        <dbReference type="Proteomes" id="UP000441208"/>
    </source>
</evidence>
<dbReference type="EMBL" id="QXFZ01004572">
    <property type="protein sequence ID" value="KAE9063766.1"/>
    <property type="molecule type" value="Genomic_DNA"/>
</dbReference>